<dbReference type="GeneID" id="8778599"/>
<reference evidence="3 4" key="2">
    <citation type="journal article" date="2011" name="Stand. Genomic Sci.">
        <title>Complete genome sequence of Ferroglobus placidus AEDII12DO.</title>
        <authorList>
            <person name="Anderson I."/>
            <person name="Risso C."/>
            <person name="Holmes D."/>
            <person name="Lucas S."/>
            <person name="Copeland A."/>
            <person name="Lapidus A."/>
            <person name="Cheng J.F."/>
            <person name="Bruce D."/>
            <person name="Goodwin L."/>
            <person name="Pitluck S."/>
            <person name="Saunders E."/>
            <person name="Brettin T."/>
            <person name="Detter J.C."/>
            <person name="Han C."/>
            <person name="Tapia R."/>
            <person name="Larimer F."/>
            <person name="Land M."/>
            <person name="Hauser L."/>
            <person name="Woyke T."/>
            <person name="Lovley D."/>
            <person name="Kyrpides N."/>
            <person name="Ivanova N."/>
        </authorList>
    </citation>
    <scope>NUCLEOTIDE SEQUENCE [LARGE SCALE GENOMIC DNA]</scope>
    <source>
        <strain evidence="4">DSM 10642 / AEDII12DO</strain>
    </source>
</reference>
<comment type="similarity">
    <text evidence="1">Belongs to the sulfur carrier protein TusA family.</text>
</comment>
<dbReference type="Proteomes" id="UP000002613">
    <property type="component" value="Chromosome"/>
</dbReference>
<protein>
    <submittedName>
        <fullName evidence="3">SirA family protein</fullName>
    </submittedName>
</protein>
<evidence type="ECO:0000256" key="1">
    <source>
        <dbReference type="ARBA" id="ARBA00008984"/>
    </source>
</evidence>
<accession>D3RXN5</accession>
<reference evidence="4" key="1">
    <citation type="submission" date="2010-02" db="EMBL/GenBank/DDBJ databases">
        <title>Complete sequence of Ferroglobus placidus DSM 10642.</title>
        <authorList>
            <consortium name="US DOE Joint Genome Institute"/>
            <person name="Lucas S."/>
            <person name="Copeland A."/>
            <person name="Lapidus A."/>
            <person name="Cheng J.-F."/>
            <person name="Bruce D."/>
            <person name="Goodwin L."/>
            <person name="Pitluck S."/>
            <person name="Saunders E."/>
            <person name="Brettin T."/>
            <person name="Detter J.C."/>
            <person name="Han C."/>
            <person name="Tapia R."/>
            <person name="Larimer F."/>
            <person name="Land M."/>
            <person name="Hauser L."/>
            <person name="Kyrpides N."/>
            <person name="Ivanova N."/>
            <person name="Holmes D."/>
            <person name="Lovley D."/>
            <person name="Kyrpides N."/>
            <person name="Anderson I.J."/>
            <person name="Woyke T."/>
        </authorList>
    </citation>
    <scope>NUCLEOTIDE SEQUENCE [LARGE SCALE GENOMIC DNA]</scope>
    <source>
        <strain evidence="4">DSM 10642 / AEDII12DO</strain>
    </source>
</reference>
<evidence type="ECO:0000313" key="3">
    <source>
        <dbReference type="EMBL" id="ADC65248.1"/>
    </source>
</evidence>
<proteinExistence type="inferred from homology"/>
<feature type="domain" description="UPF0033" evidence="2">
    <location>
        <begin position="2"/>
        <end position="68"/>
    </location>
</feature>
<dbReference type="HOGENOM" id="CLU_165255_1_2_2"/>
<dbReference type="PANTHER" id="PTHR33279:SF6">
    <property type="entry name" value="SULFUR CARRIER PROTEIN YEDF-RELATED"/>
    <property type="match status" value="1"/>
</dbReference>
<keyword evidence="4" id="KW-1185">Reference proteome</keyword>
<evidence type="ECO:0000259" key="2">
    <source>
        <dbReference type="Pfam" id="PF01206"/>
    </source>
</evidence>
<dbReference type="PaxDb" id="589924-Ferp_1089"/>
<dbReference type="STRING" id="589924.Ferp_1089"/>
<dbReference type="InterPro" id="IPR036868">
    <property type="entry name" value="TusA-like_sf"/>
</dbReference>
<sequence>MKVLDLRGLTCPMPVIKLKSELEMGNGELVVLTSDPGTLSEIPALAEKLGWKVVKVEENECFKFTLKK</sequence>
<dbReference type="Gene3D" id="3.30.110.40">
    <property type="entry name" value="TusA-like domain"/>
    <property type="match status" value="1"/>
</dbReference>
<dbReference type="AlphaFoldDB" id="D3RXN5"/>
<dbReference type="SUPFAM" id="SSF64307">
    <property type="entry name" value="SirA-like"/>
    <property type="match status" value="1"/>
</dbReference>
<organism evidence="3 4">
    <name type="scientific">Ferroglobus placidus (strain DSM 10642 / AEDII12DO)</name>
    <dbReference type="NCBI Taxonomy" id="589924"/>
    <lineage>
        <taxon>Archaea</taxon>
        <taxon>Methanobacteriati</taxon>
        <taxon>Methanobacteriota</taxon>
        <taxon>Archaeoglobi</taxon>
        <taxon>Archaeoglobales</taxon>
        <taxon>Archaeoglobaceae</taxon>
        <taxon>Ferroglobus</taxon>
    </lineage>
</organism>
<dbReference type="PANTHER" id="PTHR33279">
    <property type="entry name" value="SULFUR CARRIER PROTEIN YEDF-RELATED"/>
    <property type="match status" value="1"/>
</dbReference>
<dbReference type="CDD" id="cd00291">
    <property type="entry name" value="SirA_YedF_YeeD"/>
    <property type="match status" value="1"/>
</dbReference>
<dbReference type="EMBL" id="CP001899">
    <property type="protein sequence ID" value="ADC65248.1"/>
    <property type="molecule type" value="Genomic_DNA"/>
</dbReference>
<dbReference type="eggNOG" id="arCOG02062">
    <property type="taxonomic scope" value="Archaea"/>
</dbReference>
<evidence type="ECO:0000313" key="4">
    <source>
        <dbReference type="Proteomes" id="UP000002613"/>
    </source>
</evidence>
<dbReference type="Pfam" id="PF01206">
    <property type="entry name" value="TusA"/>
    <property type="match status" value="1"/>
</dbReference>
<name>D3RXN5_FERPA</name>
<gene>
    <name evidence="3" type="ordered locus">Ferp_1089</name>
</gene>
<dbReference type="InterPro" id="IPR001455">
    <property type="entry name" value="TusA-like"/>
</dbReference>
<dbReference type="KEGG" id="fpl:Ferp_1089"/>
<dbReference type="OrthoDB" id="45650at2157"/>
<dbReference type="RefSeq" id="WP_012965591.1">
    <property type="nucleotide sequence ID" value="NC_013849.1"/>
</dbReference>